<accession>A0A8X9A8K4</accession>
<dbReference type="AlphaFoldDB" id="A0A8X9A8K4"/>
<feature type="chain" id="PRO_5036278617" description="Leucine-rich repeat-containing N-terminal plant-type domain-containing protein" evidence="10">
    <location>
        <begin position="22"/>
        <end position="216"/>
    </location>
</feature>
<evidence type="ECO:0000313" key="13">
    <source>
        <dbReference type="EMBL" id="KAG6430755.1"/>
    </source>
</evidence>
<evidence type="ECO:0000313" key="14">
    <source>
        <dbReference type="Proteomes" id="UP000298416"/>
    </source>
</evidence>
<keyword evidence="4" id="KW-0812">Transmembrane</keyword>
<dbReference type="Proteomes" id="UP000298416">
    <property type="component" value="Unassembled WGS sequence"/>
</dbReference>
<keyword evidence="14" id="KW-1185">Reference proteome</keyword>
<evidence type="ECO:0000256" key="1">
    <source>
        <dbReference type="ARBA" id="ARBA00004479"/>
    </source>
</evidence>
<protein>
    <recommendedName>
        <fullName evidence="11">Leucine-rich repeat-containing N-terminal plant-type domain-containing protein</fullName>
    </recommendedName>
</protein>
<dbReference type="Pfam" id="PF00560">
    <property type="entry name" value="LRR_1"/>
    <property type="match status" value="3"/>
</dbReference>
<reference evidence="12" key="2">
    <citation type="submission" date="2020-08" db="EMBL/GenBank/DDBJ databases">
        <title>Plant Genome Project.</title>
        <authorList>
            <person name="Zhang R.-G."/>
        </authorList>
    </citation>
    <scope>NUCLEOTIDE SEQUENCE</scope>
    <source>
        <strain evidence="12">Huo1</strain>
        <tissue evidence="12">Leaf</tissue>
    </source>
</reference>
<feature type="domain" description="Leucine-rich repeat-containing N-terminal plant-type" evidence="11">
    <location>
        <begin position="27"/>
        <end position="66"/>
    </location>
</feature>
<gene>
    <name evidence="12" type="ORF">SASPL_108827</name>
    <name evidence="13" type="ORF">SASPL_108828</name>
</gene>
<evidence type="ECO:0000256" key="2">
    <source>
        <dbReference type="ARBA" id="ARBA00009592"/>
    </source>
</evidence>
<dbReference type="FunFam" id="3.80.10.10:FF:000275">
    <property type="entry name" value="Leucine-rich repeat receptor-like protein kinase"/>
    <property type="match status" value="1"/>
</dbReference>
<dbReference type="PANTHER" id="PTHR48061">
    <property type="entry name" value="LEUCINE-RICH REPEAT RECEPTOR PROTEIN KINASE EMS1-LIKE-RELATED"/>
    <property type="match status" value="1"/>
</dbReference>
<proteinExistence type="inferred from homology"/>
<evidence type="ECO:0000259" key="11">
    <source>
        <dbReference type="Pfam" id="PF08263"/>
    </source>
</evidence>
<evidence type="ECO:0000256" key="6">
    <source>
        <dbReference type="ARBA" id="ARBA00022737"/>
    </source>
</evidence>
<dbReference type="EMBL" id="PNBA02000003">
    <property type="protein sequence ID" value="KAG6430755.1"/>
    <property type="molecule type" value="Genomic_DNA"/>
</dbReference>
<evidence type="ECO:0000313" key="12">
    <source>
        <dbReference type="EMBL" id="KAG6430754.1"/>
    </source>
</evidence>
<dbReference type="Pfam" id="PF08263">
    <property type="entry name" value="LRRNT_2"/>
    <property type="match status" value="1"/>
</dbReference>
<evidence type="ECO:0000256" key="5">
    <source>
        <dbReference type="ARBA" id="ARBA00022729"/>
    </source>
</evidence>
<comment type="caution">
    <text evidence="12">The sequence shown here is derived from an EMBL/GenBank/DDBJ whole genome shotgun (WGS) entry which is preliminary data.</text>
</comment>
<reference evidence="12" key="1">
    <citation type="submission" date="2018-01" db="EMBL/GenBank/DDBJ databases">
        <authorList>
            <person name="Mao J.F."/>
        </authorList>
    </citation>
    <scope>NUCLEOTIDE SEQUENCE</scope>
    <source>
        <strain evidence="12">Huo1</strain>
        <tissue evidence="12">Leaf</tissue>
    </source>
</reference>
<organism evidence="12">
    <name type="scientific">Salvia splendens</name>
    <name type="common">Scarlet sage</name>
    <dbReference type="NCBI Taxonomy" id="180675"/>
    <lineage>
        <taxon>Eukaryota</taxon>
        <taxon>Viridiplantae</taxon>
        <taxon>Streptophyta</taxon>
        <taxon>Embryophyta</taxon>
        <taxon>Tracheophyta</taxon>
        <taxon>Spermatophyta</taxon>
        <taxon>Magnoliopsida</taxon>
        <taxon>eudicotyledons</taxon>
        <taxon>Gunneridae</taxon>
        <taxon>Pentapetalae</taxon>
        <taxon>asterids</taxon>
        <taxon>lamiids</taxon>
        <taxon>Lamiales</taxon>
        <taxon>Lamiaceae</taxon>
        <taxon>Nepetoideae</taxon>
        <taxon>Mentheae</taxon>
        <taxon>Salviinae</taxon>
        <taxon>Salvia</taxon>
        <taxon>Salvia subgen. Calosphace</taxon>
        <taxon>core Calosphace</taxon>
    </lineage>
</organism>
<dbReference type="EMBL" id="PNBA02000003">
    <property type="protein sequence ID" value="KAG6430754.1"/>
    <property type="molecule type" value="Genomic_DNA"/>
</dbReference>
<keyword evidence="8" id="KW-0472">Membrane</keyword>
<comment type="similarity">
    <text evidence="2">Belongs to the RLP family.</text>
</comment>
<dbReference type="InterPro" id="IPR046956">
    <property type="entry name" value="RLP23-like"/>
</dbReference>
<dbReference type="SUPFAM" id="SSF52058">
    <property type="entry name" value="L domain-like"/>
    <property type="match status" value="1"/>
</dbReference>
<dbReference type="InterPro" id="IPR032675">
    <property type="entry name" value="LRR_dom_sf"/>
</dbReference>
<evidence type="ECO:0000256" key="8">
    <source>
        <dbReference type="ARBA" id="ARBA00023136"/>
    </source>
</evidence>
<evidence type="ECO:0000256" key="9">
    <source>
        <dbReference type="ARBA" id="ARBA00023180"/>
    </source>
</evidence>
<keyword evidence="9" id="KW-0325">Glycoprotein</keyword>
<dbReference type="InterPro" id="IPR013210">
    <property type="entry name" value="LRR_N_plant-typ"/>
</dbReference>
<dbReference type="PANTHER" id="PTHR48061:SF50">
    <property type="entry name" value="LEUCINE-RICH REPEAT-CONTAINING N-TERMINAL PLANT-TYPE DOMAIN-CONTAINING PROTEIN"/>
    <property type="match status" value="1"/>
</dbReference>
<dbReference type="Gene3D" id="3.80.10.10">
    <property type="entry name" value="Ribonuclease Inhibitor"/>
    <property type="match status" value="2"/>
</dbReference>
<keyword evidence="3" id="KW-0433">Leucine-rich repeat</keyword>
<feature type="signal peptide" evidence="10">
    <location>
        <begin position="1"/>
        <end position="21"/>
    </location>
</feature>
<dbReference type="PRINTS" id="PR00019">
    <property type="entry name" value="LEURICHRPT"/>
</dbReference>
<dbReference type="InterPro" id="IPR001611">
    <property type="entry name" value="Leu-rich_rpt"/>
</dbReference>
<keyword evidence="5 10" id="KW-0732">Signal</keyword>
<evidence type="ECO:0000256" key="7">
    <source>
        <dbReference type="ARBA" id="ARBA00022989"/>
    </source>
</evidence>
<evidence type="ECO:0000256" key="10">
    <source>
        <dbReference type="SAM" id="SignalP"/>
    </source>
</evidence>
<sequence length="216" mass="23399">MLLPMKLVAFLFLSPLLSVQSLDPPVNDDVLALIAFKAGLVDPLSRLTSWNEEDIVACKWVGVKCDPTTNRVAELILDGLSLSGHIGRSLVRLQSLTLLQLSRNNFSGPISPTLAQIPSLEVLDLSNNTLSGSIPEELFQQCGRLKAISLAKNTLTGPLPQSLSSCLNLQRLNFSLNCLSGQLLPGLWSLTFLRFLALSDNLFEGDVPGGIEALYD</sequence>
<evidence type="ECO:0000256" key="3">
    <source>
        <dbReference type="ARBA" id="ARBA00022614"/>
    </source>
</evidence>
<name>A0A8X9A8K4_SALSN</name>
<keyword evidence="6" id="KW-0677">Repeat</keyword>
<keyword evidence="7" id="KW-1133">Transmembrane helix</keyword>
<evidence type="ECO:0000256" key="4">
    <source>
        <dbReference type="ARBA" id="ARBA00022692"/>
    </source>
</evidence>
<dbReference type="GO" id="GO:0016020">
    <property type="term" value="C:membrane"/>
    <property type="evidence" value="ECO:0007669"/>
    <property type="project" value="UniProtKB-SubCell"/>
</dbReference>
<dbReference type="PROSITE" id="PS51450">
    <property type="entry name" value="LRR"/>
    <property type="match status" value="1"/>
</dbReference>
<comment type="subcellular location">
    <subcellularLocation>
        <location evidence="1">Membrane</location>
        <topology evidence="1">Single-pass type I membrane protein</topology>
    </subcellularLocation>
</comment>